<evidence type="ECO:0000313" key="2">
    <source>
        <dbReference type="EMBL" id="THH33078.1"/>
    </source>
</evidence>
<gene>
    <name evidence="2" type="ORF">EUX98_g1091</name>
</gene>
<dbReference type="Gene3D" id="3.60.130.30">
    <property type="match status" value="1"/>
</dbReference>
<keyword evidence="3" id="KW-1185">Reference proteome</keyword>
<feature type="compositionally biased region" description="Basic and acidic residues" evidence="1">
    <location>
        <begin position="47"/>
        <end position="56"/>
    </location>
</feature>
<evidence type="ECO:0000313" key="3">
    <source>
        <dbReference type="Proteomes" id="UP000308730"/>
    </source>
</evidence>
<dbReference type="Proteomes" id="UP000308730">
    <property type="component" value="Unassembled WGS sequence"/>
</dbReference>
<feature type="region of interest" description="Disordered" evidence="1">
    <location>
        <begin position="1"/>
        <end position="87"/>
    </location>
</feature>
<dbReference type="EMBL" id="SGPM01000011">
    <property type="protein sequence ID" value="THH33078.1"/>
    <property type="molecule type" value="Genomic_DNA"/>
</dbReference>
<sequence length="488" mass="56249">MGKCKRTAQVPSREASGACDAPNGADGPILGSTRSQTRLAAAGGLTKDQRRDKEDTTAWNVKLRSNKHKVKTPARPPPKLRGLQGDKFQFPKGASISGIWYDDPQEAEDAWGRQRAEASFEWIKENGKYIWHYDSWFVPDKTFCTARYVREDLNLQDLRARPTSGKWLDHAWEGCRELLKPTTASDPISQMWCDQNNDVLLVYLGQHWCPKKNKFVSDGLRSKDVRQCQAQMQAKFSEKPQQIPKTQDAEVSRHPMEVISDEISFYNAGDTKRNEDTVIKEMVGLDHCMQVWQEKRNPQKGQWPSKELCREDNDTFLRNAKRMWDDRNIANYVEEQVKLFWPELYKDLKKAFDRGNWVPELLPYGSRIAQGCFLGRVTLWKLETALHRDVGDTICVIFCSGDFEGGAAILPDLGLKLTYAPGDVILFHSSALWHMIAPWVPKDKKRRHKLTPGRMSRVYTTHVNTLEMLLADDWQDWAHPAWKQFKWP</sequence>
<dbReference type="AlphaFoldDB" id="A0A4S4N581"/>
<organism evidence="2 3">
    <name type="scientific">Antrodiella citrinella</name>
    <dbReference type="NCBI Taxonomy" id="2447956"/>
    <lineage>
        <taxon>Eukaryota</taxon>
        <taxon>Fungi</taxon>
        <taxon>Dikarya</taxon>
        <taxon>Basidiomycota</taxon>
        <taxon>Agaricomycotina</taxon>
        <taxon>Agaricomycetes</taxon>
        <taxon>Polyporales</taxon>
        <taxon>Steccherinaceae</taxon>
        <taxon>Antrodiella</taxon>
    </lineage>
</organism>
<dbReference type="OrthoDB" id="2658103at2759"/>
<reference evidence="2 3" key="1">
    <citation type="submission" date="2019-02" db="EMBL/GenBank/DDBJ databases">
        <title>Genome sequencing of the rare red list fungi Antrodiella citrinella (Flaviporus citrinellus).</title>
        <authorList>
            <person name="Buettner E."/>
            <person name="Kellner H."/>
        </authorList>
    </citation>
    <scope>NUCLEOTIDE SEQUENCE [LARGE SCALE GENOMIC DNA]</scope>
    <source>
        <strain evidence="2 3">DSM 108506</strain>
    </source>
</reference>
<comment type="caution">
    <text evidence="2">The sequence shown here is derived from an EMBL/GenBank/DDBJ whole genome shotgun (WGS) entry which is preliminary data.</text>
</comment>
<proteinExistence type="predicted"/>
<evidence type="ECO:0000256" key="1">
    <source>
        <dbReference type="SAM" id="MobiDB-lite"/>
    </source>
</evidence>
<name>A0A4S4N581_9APHY</name>
<accession>A0A4S4N581</accession>
<protein>
    <submittedName>
        <fullName evidence="2">Uncharacterized protein</fullName>
    </submittedName>
</protein>